<evidence type="ECO:0008006" key="4">
    <source>
        <dbReference type="Google" id="ProtNLM"/>
    </source>
</evidence>
<organism evidence="2 3">
    <name type="scientific">Candidatus Methylomirabilis lanthanidiphila</name>
    <dbReference type="NCBI Taxonomy" id="2211376"/>
    <lineage>
        <taxon>Bacteria</taxon>
        <taxon>Candidatus Methylomirabilota</taxon>
        <taxon>Candidatus Methylomirabilia</taxon>
        <taxon>Candidatus Methylomirabilales</taxon>
        <taxon>Candidatus Methylomirabilaceae</taxon>
        <taxon>Candidatus Methylomirabilis</taxon>
    </lineage>
</organism>
<feature type="signal peptide" evidence="1">
    <location>
        <begin position="1"/>
        <end position="20"/>
    </location>
</feature>
<feature type="chain" id="PRO_5022247550" description="DUF4440 domain-containing protein" evidence="1">
    <location>
        <begin position="21"/>
        <end position="161"/>
    </location>
</feature>
<dbReference type="Proteomes" id="UP000334340">
    <property type="component" value="Unassembled WGS sequence"/>
</dbReference>
<reference evidence="2 3" key="1">
    <citation type="submission" date="2019-07" db="EMBL/GenBank/DDBJ databases">
        <authorList>
            <person name="Cremers G."/>
        </authorList>
    </citation>
    <scope>NUCLEOTIDE SEQUENCE [LARGE SCALE GENOMIC DNA]</scope>
</reference>
<name>A0A564ZKQ2_9BACT</name>
<gene>
    <name evidence="2" type="ORF">MELA_02081</name>
</gene>
<proteinExistence type="predicted"/>
<dbReference type="EMBL" id="CABIKM010000031">
    <property type="protein sequence ID" value="VUZ85696.1"/>
    <property type="molecule type" value="Genomic_DNA"/>
</dbReference>
<evidence type="ECO:0000256" key="1">
    <source>
        <dbReference type="SAM" id="SignalP"/>
    </source>
</evidence>
<accession>A0A564ZKQ2</accession>
<keyword evidence="1" id="KW-0732">Signal</keyword>
<dbReference type="PROSITE" id="PS51257">
    <property type="entry name" value="PROKAR_LIPOPROTEIN"/>
    <property type="match status" value="1"/>
</dbReference>
<keyword evidence="3" id="KW-1185">Reference proteome</keyword>
<evidence type="ECO:0000313" key="3">
    <source>
        <dbReference type="Proteomes" id="UP000334340"/>
    </source>
</evidence>
<evidence type="ECO:0000313" key="2">
    <source>
        <dbReference type="EMBL" id="VUZ85696.1"/>
    </source>
</evidence>
<protein>
    <recommendedName>
        <fullName evidence="4">DUF4440 domain-containing protein</fullName>
    </recommendedName>
</protein>
<sequence>MKWSRPLLAVLLIGGLAACAGRTHSGSAAPAPAIAIPSPEEALRAEATKFWEARIKGDMVTQYNLQEPKAREGVTLTAFTLARGTVVFLTYKITTVETAGDEGKVTAATTLRMNHPKMERFGAFDQIVSMLWVRQGGVWYVKGSQEAAGKPLKAGESPPRE</sequence>
<dbReference type="AlphaFoldDB" id="A0A564ZKQ2"/>